<dbReference type="GO" id="GO:0006633">
    <property type="term" value="P:fatty acid biosynthetic process"/>
    <property type="evidence" value="ECO:0007669"/>
    <property type="project" value="UniProtKB-UniRule"/>
</dbReference>
<evidence type="ECO:0000256" key="4">
    <source>
        <dbReference type="ARBA" id="ARBA00014657"/>
    </source>
</evidence>
<accession>A0A9D5LY60</accession>
<dbReference type="InterPro" id="IPR000794">
    <property type="entry name" value="Beta-ketoacyl_synthase"/>
</dbReference>
<dbReference type="GO" id="GO:0005829">
    <property type="term" value="C:cytosol"/>
    <property type="evidence" value="ECO:0007669"/>
    <property type="project" value="TreeGrafter"/>
</dbReference>
<dbReference type="EC" id="2.3.1.179" evidence="3 14"/>
<evidence type="ECO:0000256" key="8">
    <source>
        <dbReference type="ARBA" id="ARBA00023098"/>
    </source>
</evidence>
<feature type="active site" description="For beta-ketoacyl synthase activity" evidence="15">
    <location>
        <position position="162"/>
    </location>
</feature>
<evidence type="ECO:0000256" key="13">
    <source>
        <dbReference type="ARBA" id="ARBA00047659"/>
    </source>
</evidence>
<dbReference type="InterPro" id="IPR014031">
    <property type="entry name" value="Ketoacyl_synth_C"/>
</dbReference>
<evidence type="ECO:0000256" key="14">
    <source>
        <dbReference type="PIRNR" id="PIRNR000447"/>
    </source>
</evidence>
<evidence type="ECO:0000256" key="1">
    <source>
        <dbReference type="ARBA" id="ARBA00005194"/>
    </source>
</evidence>
<evidence type="ECO:0000256" key="11">
    <source>
        <dbReference type="ARBA" id="ARBA00024006"/>
    </source>
</evidence>
<dbReference type="InterPro" id="IPR014030">
    <property type="entry name" value="Ketoacyl_synth_N"/>
</dbReference>
<dbReference type="PROSITE" id="PS00606">
    <property type="entry name" value="KS3_1"/>
    <property type="match status" value="1"/>
</dbReference>
<dbReference type="InterPro" id="IPR016039">
    <property type="entry name" value="Thiolase-like"/>
</dbReference>
<dbReference type="PIRSF" id="PIRSF000447">
    <property type="entry name" value="KAS_II"/>
    <property type="match status" value="1"/>
</dbReference>
<keyword evidence="5 14" id="KW-0444">Lipid biosynthesis</keyword>
<evidence type="ECO:0000256" key="3">
    <source>
        <dbReference type="ARBA" id="ARBA00012356"/>
    </source>
</evidence>
<dbReference type="Pfam" id="PF02801">
    <property type="entry name" value="Ketoacyl-synt_C"/>
    <property type="match status" value="1"/>
</dbReference>
<keyword evidence="9 14" id="KW-0275">Fatty acid biosynthesis</keyword>
<comment type="caution">
    <text evidence="18">The sequence shown here is derived from an EMBL/GenBank/DDBJ whole genome shotgun (WGS) entry which is preliminary data.</text>
</comment>
<comment type="function">
    <text evidence="11 14">Involved in the type II fatty acid elongation cycle. Catalyzes the elongation of a wide range of acyl-ACP by the addition of two carbons from malonyl-ACP to an acyl acceptor. Can efficiently catalyze the conversion of palmitoleoyl-ACP (cis-hexadec-9-enoyl-ACP) to cis-vaccenoyl-ACP (cis-octadec-11-enoyl-ACP), an essential step in the thermal regulation of fatty acid composition.</text>
</comment>
<evidence type="ECO:0000256" key="5">
    <source>
        <dbReference type="ARBA" id="ARBA00022516"/>
    </source>
</evidence>
<dbReference type="Gene3D" id="3.40.47.10">
    <property type="match status" value="1"/>
</dbReference>
<dbReference type="NCBIfam" id="NF005589">
    <property type="entry name" value="PRK07314.1"/>
    <property type="match status" value="1"/>
</dbReference>
<dbReference type="PANTHER" id="PTHR11712:SF336">
    <property type="entry name" value="3-OXOACYL-[ACYL-CARRIER-PROTEIN] SYNTHASE, MITOCHONDRIAL"/>
    <property type="match status" value="1"/>
</dbReference>
<evidence type="ECO:0000256" key="7">
    <source>
        <dbReference type="ARBA" id="ARBA00022832"/>
    </source>
</evidence>
<dbReference type="PANTHER" id="PTHR11712">
    <property type="entry name" value="POLYKETIDE SYNTHASE-RELATED"/>
    <property type="match status" value="1"/>
</dbReference>
<evidence type="ECO:0000256" key="9">
    <source>
        <dbReference type="ARBA" id="ARBA00023160"/>
    </source>
</evidence>
<evidence type="ECO:0000256" key="6">
    <source>
        <dbReference type="ARBA" id="ARBA00022679"/>
    </source>
</evidence>
<keyword evidence="19" id="KW-1185">Reference proteome</keyword>
<dbReference type="SUPFAM" id="SSF53901">
    <property type="entry name" value="Thiolase-like"/>
    <property type="match status" value="2"/>
</dbReference>
<evidence type="ECO:0000256" key="16">
    <source>
        <dbReference type="RuleBase" id="RU003694"/>
    </source>
</evidence>
<dbReference type="InterPro" id="IPR020841">
    <property type="entry name" value="PKS_Beta-ketoAc_synthase_dom"/>
</dbReference>
<feature type="domain" description="Ketosynthase family 3 (KS3)" evidence="17">
    <location>
        <begin position="1"/>
        <end position="409"/>
    </location>
</feature>
<dbReference type="GO" id="GO:0004315">
    <property type="term" value="F:3-oxoacyl-[acyl-carrier-protein] synthase activity"/>
    <property type="evidence" value="ECO:0007669"/>
    <property type="project" value="UniProtKB-UniRule"/>
</dbReference>
<keyword evidence="7" id="KW-0276">Fatty acid metabolism</keyword>
<evidence type="ECO:0000256" key="12">
    <source>
        <dbReference type="ARBA" id="ARBA00047318"/>
    </source>
</evidence>
<comment type="similarity">
    <text evidence="2 14 16">Belongs to the thiolase-like superfamily. Beta-ketoacyl-ACP synthases family.</text>
</comment>
<dbReference type="Proteomes" id="UP000806542">
    <property type="component" value="Unassembled WGS sequence"/>
</dbReference>
<protein>
    <recommendedName>
        <fullName evidence="4 14">3-oxoacyl-[acyl-carrier-protein] synthase 2</fullName>
        <ecNumber evidence="3 14">2.3.1.179</ecNumber>
    </recommendedName>
</protein>
<proteinExistence type="inferred from homology"/>
<dbReference type="InterPro" id="IPR018201">
    <property type="entry name" value="Ketoacyl_synth_AS"/>
</dbReference>
<evidence type="ECO:0000256" key="10">
    <source>
        <dbReference type="ARBA" id="ARBA00023315"/>
    </source>
</evidence>
<dbReference type="CDD" id="cd00834">
    <property type="entry name" value="KAS_I_II"/>
    <property type="match status" value="1"/>
</dbReference>
<evidence type="ECO:0000313" key="19">
    <source>
        <dbReference type="Proteomes" id="UP000806542"/>
    </source>
</evidence>
<comment type="catalytic activity">
    <reaction evidence="12 14">
        <text>(9Z)-hexadecenoyl-[ACP] + malonyl-[ACP] + H(+) = 3-oxo-(11Z)-octadecenoyl-[ACP] + holo-[ACP] + CO2</text>
        <dbReference type="Rhea" id="RHEA:55040"/>
        <dbReference type="Rhea" id="RHEA-COMP:9623"/>
        <dbReference type="Rhea" id="RHEA-COMP:9685"/>
        <dbReference type="Rhea" id="RHEA-COMP:10800"/>
        <dbReference type="Rhea" id="RHEA-COMP:14074"/>
        <dbReference type="ChEBI" id="CHEBI:15378"/>
        <dbReference type="ChEBI" id="CHEBI:16526"/>
        <dbReference type="ChEBI" id="CHEBI:64479"/>
        <dbReference type="ChEBI" id="CHEBI:78449"/>
        <dbReference type="ChEBI" id="CHEBI:83989"/>
        <dbReference type="ChEBI" id="CHEBI:138538"/>
        <dbReference type="EC" id="2.3.1.179"/>
    </reaction>
</comment>
<name>A0A9D5LY60_9FIRM</name>
<dbReference type="FunFam" id="3.40.47.10:FF:000009">
    <property type="entry name" value="3-oxoacyl-[acyl-carrier-protein] synthase 2"/>
    <property type="match status" value="1"/>
</dbReference>
<organism evidence="18 19">
    <name type="scientific">Ructibacterium gallinarum</name>
    <dbReference type="NCBI Taxonomy" id="2779355"/>
    <lineage>
        <taxon>Bacteria</taxon>
        <taxon>Bacillati</taxon>
        <taxon>Bacillota</taxon>
        <taxon>Clostridia</taxon>
        <taxon>Eubacteriales</taxon>
        <taxon>Oscillospiraceae</taxon>
        <taxon>Ructibacterium</taxon>
    </lineage>
</organism>
<reference evidence="18" key="1">
    <citation type="submission" date="2020-10" db="EMBL/GenBank/DDBJ databases">
        <title>ChiBAC.</title>
        <authorList>
            <person name="Zenner C."/>
            <person name="Hitch T.C.A."/>
            <person name="Clavel T."/>
        </authorList>
    </citation>
    <scope>NUCLEOTIDE SEQUENCE</scope>
    <source>
        <strain evidence="18">DSM 107454</strain>
    </source>
</reference>
<keyword evidence="6 14" id="KW-0808">Transferase</keyword>
<comment type="catalytic activity">
    <reaction evidence="13 14">
        <text>a fatty acyl-[ACP] + malonyl-[ACP] + H(+) = a 3-oxoacyl-[ACP] + holo-[ACP] + CO2</text>
        <dbReference type="Rhea" id="RHEA:22836"/>
        <dbReference type="Rhea" id="RHEA-COMP:9623"/>
        <dbReference type="Rhea" id="RHEA-COMP:9685"/>
        <dbReference type="Rhea" id="RHEA-COMP:9916"/>
        <dbReference type="Rhea" id="RHEA-COMP:14125"/>
        <dbReference type="ChEBI" id="CHEBI:15378"/>
        <dbReference type="ChEBI" id="CHEBI:16526"/>
        <dbReference type="ChEBI" id="CHEBI:64479"/>
        <dbReference type="ChEBI" id="CHEBI:78449"/>
        <dbReference type="ChEBI" id="CHEBI:78776"/>
        <dbReference type="ChEBI" id="CHEBI:138651"/>
    </reaction>
</comment>
<sequence>MKRAVITGVGAVTPVGIGKEEVWKNVKAGVCGIDRITRFDPSDFACQIAAEVKDFKPEDFMDKKEAKRMDLFVQYAVAAAKMAVDDAGLALDKEDGNRVGCIIGSGIGGISTLCEQHARLLEKGPGKVSPFMIPMMISNMAVGQVSIMFGCKGVNLTTVSACASGTDAMGQALLAIQRGDADIILTGGAEATVNELALAGFSSMKALSTRNDDPKGACSPFDKDRDGFVMGEGSGIMVLEELEHAKARGAHIIAEVVGYGSTNDAYHMTAPAPEGEGGARCMAAAVENAGIRPEDVDYINAHGTSTPYNDKYETAAIKTVFGEHAYKLAVSSTKSMTGHMLGAAGGIEGILTALAIEDGFLPATVNYRTPDPECDLDYVVNQGRAADITYAISNSLGFGGHNASVVLKKYID</sequence>
<evidence type="ECO:0000256" key="15">
    <source>
        <dbReference type="PIRSR" id="PIRSR000447-1"/>
    </source>
</evidence>
<dbReference type="Pfam" id="PF00109">
    <property type="entry name" value="ketoacyl-synt"/>
    <property type="match status" value="1"/>
</dbReference>
<dbReference type="InterPro" id="IPR017568">
    <property type="entry name" value="3-oxoacyl-ACP_synth-2"/>
</dbReference>
<keyword evidence="8" id="KW-0443">Lipid metabolism</keyword>
<gene>
    <name evidence="18" type="primary">fabF</name>
    <name evidence="18" type="ORF">INF28_00955</name>
</gene>
<dbReference type="PROSITE" id="PS52004">
    <property type="entry name" value="KS3_2"/>
    <property type="match status" value="1"/>
</dbReference>
<evidence type="ECO:0000259" key="17">
    <source>
        <dbReference type="PROSITE" id="PS52004"/>
    </source>
</evidence>
<dbReference type="EMBL" id="JADCKB010000001">
    <property type="protein sequence ID" value="MBE5039037.1"/>
    <property type="molecule type" value="Genomic_DNA"/>
</dbReference>
<keyword evidence="10 14" id="KW-0012">Acyltransferase</keyword>
<dbReference type="AlphaFoldDB" id="A0A9D5LY60"/>
<comment type="pathway">
    <text evidence="1 14">Lipid metabolism; fatty acid biosynthesis.</text>
</comment>
<evidence type="ECO:0000313" key="18">
    <source>
        <dbReference type="EMBL" id="MBE5039037.1"/>
    </source>
</evidence>
<dbReference type="SMART" id="SM00825">
    <property type="entry name" value="PKS_KS"/>
    <property type="match status" value="1"/>
</dbReference>
<dbReference type="NCBIfam" id="NF004970">
    <property type="entry name" value="PRK06333.1"/>
    <property type="match status" value="1"/>
</dbReference>
<evidence type="ECO:0000256" key="2">
    <source>
        <dbReference type="ARBA" id="ARBA00008467"/>
    </source>
</evidence>
<dbReference type="RefSeq" id="WP_226391590.1">
    <property type="nucleotide sequence ID" value="NZ_JADCKB010000001.1"/>
</dbReference>
<dbReference type="NCBIfam" id="TIGR03150">
    <property type="entry name" value="fabF"/>
    <property type="match status" value="1"/>
</dbReference>